<dbReference type="CDD" id="cd00085">
    <property type="entry name" value="HNHc"/>
    <property type="match status" value="1"/>
</dbReference>
<dbReference type="RefSeq" id="WP_290194196.1">
    <property type="nucleotide sequence ID" value="NZ_CP047654.1"/>
</dbReference>
<comment type="caution">
    <text evidence="3">The sequence shown here is derived from an EMBL/GenBank/DDBJ whole genome shotgun (WGS) entry which is preliminary data.</text>
</comment>
<accession>A0ABU1ZYH2</accession>
<organism evidence="3 4">
    <name type="scientific">Corynebacterium guangdongense</name>
    <dbReference type="NCBI Taxonomy" id="1783348"/>
    <lineage>
        <taxon>Bacteria</taxon>
        <taxon>Bacillati</taxon>
        <taxon>Actinomycetota</taxon>
        <taxon>Actinomycetes</taxon>
        <taxon>Mycobacteriales</taxon>
        <taxon>Corynebacteriaceae</taxon>
        <taxon>Corynebacterium</taxon>
    </lineage>
</organism>
<reference evidence="3" key="1">
    <citation type="submission" date="2023-07" db="EMBL/GenBank/DDBJ databases">
        <title>Sequencing the genomes of 1000 actinobacteria strains.</title>
        <authorList>
            <person name="Klenk H.-P."/>
        </authorList>
    </citation>
    <scope>NUCLEOTIDE SEQUENCE</scope>
    <source>
        <strain evidence="3">DSM 107476</strain>
    </source>
</reference>
<dbReference type="SMART" id="SM00507">
    <property type="entry name" value="HNHc"/>
    <property type="match status" value="1"/>
</dbReference>
<proteinExistence type="predicted"/>
<protein>
    <recommendedName>
        <fullName evidence="2">HNH nuclease domain-containing protein</fullName>
    </recommendedName>
</protein>
<feature type="domain" description="HNH nuclease" evidence="2">
    <location>
        <begin position="393"/>
        <end position="444"/>
    </location>
</feature>
<dbReference type="Gene3D" id="1.10.30.50">
    <property type="match status" value="1"/>
</dbReference>
<name>A0ABU1ZYH2_9CORY</name>
<evidence type="ECO:0000259" key="2">
    <source>
        <dbReference type="SMART" id="SM00507"/>
    </source>
</evidence>
<sequence>MTSAPAICSDDLHTAADWVTSIHSATDAELDTELAESILSTEVRRARFLVALGEFDARGLAESRGAVNIVVYLARHHGQSRRAAQDIRTTARRLHAWPRVAAHMLTGALTYSKAKLILRRITEENQDELIGWALSMTCEELAIKLTGLARSDEEEPVEEDYARCFVDPDTGRVRLQVSVGPALGAELLAALKVGERLQDGDLSTDESPLDLLGPLREGLAETEEDERRPYHCSLSPEEILPPLGERDQEYIAWADYQRGGDYAAHQAWADDGGPCHDEDVDPPTPGQPRPPVVGKHRDRTRFGPAQGHRLLASLMTLVRSALLQPRSAVRAPGAEINVIVDADGQPRLPHQPGTTREDLVSLILNGAMRVHLRNVDGVTIEMTKSTRVVPAATEHAVLVASGHRCSTPGCGHQRFLQLHHIEPFAEGGLTNTRNLVALCSGCHSLVTDGLLTIHIDKDPRLLHFRMPNGKSFTSVRRGLPTRNPDVIDHYEEGPVPVGDEDLAPPPIPPGVLTFGE</sequence>
<keyword evidence="4" id="KW-1185">Reference proteome</keyword>
<feature type="compositionally biased region" description="Pro residues" evidence="1">
    <location>
        <begin position="282"/>
        <end position="291"/>
    </location>
</feature>
<dbReference type="EMBL" id="JAVDXZ010000001">
    <property type="protein sequence ID" value="MDR7329443.1"/>
    <property type="molecule type" value="Genomic_DNA"/>
</dbReference>
<feature type="region of interest" description="Disordered" evidence="1">
    <location>
        <begin position="265"/>
        <end position="297"/>
    </location>
</feature>
<dbReference type="Pfam" id="PF01844">
    <property type="entry name" value="HNH"/>
    <property type="match status" value="1"/>
</dbReference>
<feature type="region of interest" description="Disordered" evidence="1">
    <location>
        <begin position="495"/>
        <end position="516"/>
    </location>
</feature>
<dbReference type="InterPro" id="IPR003615">
    <property type="entry name" value="HNH_nuc"/>
</dbReference>
<feature type="region of interest" description="Disordered" evidence="1">
    <location>
        <begin position="220"/>
        <end position="241"/>
    </location>
</feature>
<dbReference type="Proteomes" id="UP001180840">
    <property type="component" value="Unassembled WGS sequence"/>
</dbReference>
<evidence type="ECO:0000313" key="3">
    <source>
        <dbReference type="EMBL" id="MDR7329443.1"/>
    </source>
</evidence>
<evidence type="ECO:0000313" key="4">
    <source>
        <dbReference type="Proteomes" id="UP001180840"/>
    </source>
</evidence>
<dbReference type="InterPro" id="IPR002711">
    <property type="entry name" value="HNH"/>
</dbReference>
<gene>
    <name evidence="3" type="ORF">J2S39_001119</name>
</gene>
<evidence type="ECO:0000256" key="1">
    <source>
        <dbReference type="SAM" id="MobiDB-lite"/>
    </source>
</evidence>